<proteinExistence type="predicted"/>
<dbReference type="Proteomes" id="UP001054252">
    <property type="component" value="Unassembled WGS sequence"/>
</dbReference>
<evidence type="ECO:0000313" key="2">
    <source>
        <dbReference type="Proteomes" id="UP001054252"/>
    </source>
</evidence>
<accession>A0AAV5JAN0</accession>
<protein>
    <submittedName>
        <fullName evidence="1">Uncharacterized protein</fullName>
    </submittedName>
</protein>
<keyword evidence="2" id="KW-1185">Reference proteome</keyword>
<gene>
    <name evidence="1" type="ORF">SLEP1_g21013</name>
</gene>
<organism evidence="1 2">
    <name type="scientific">Rubroshorea leprosula</name>
    <dbReference type="NCBI Taxonomy" id="152421"/>
    <lineage>
        <taxon>Eukaryota</taxon>
        <taxon>Viridiplantae</taxon>
        <taxon>Streptophyta</taxon>
        <taxon>Embryophyta</taxon>
        <taxon>Tracheophyta</taxon>
        <taxon>Spermatophyta</taxon>
        <taxon>Magnoliopsida</taxon>
        <taxon>eudicotyledons</taxon>
        <taxon>Gunneridae</taxon>
        <taxon>Pentapetalae</taxon>
        <taxon>rosids</taxon>
        <taxon>malvids</taxon>
        <taxon>Malvales</taxon>
        <taxon>Dipterocarpaceae</taxon>
        <taxon>Rubroshorea</taxon>
    </lineage>
</organism>
<sequence>MDDDSSSPLWRMSSKRRDGFVLILIFERQMWGFYRPK</sequence>
<dbReference type="AlphaFoldDB" id="A0AAV5JAN0"/>
<evidence type="ECO:0000313" key="1">
    <source>
        <dbReference type="EMBL" id="GKV09526.1"/>
    </source>
</evidence>
<reference evidence="1 2" key="1">
    <citation type="journal article" date="2021" name="Commun. Biol.">
        <title>The genome of Shorea leprosula (Dipterocarpaceae) highlights the ecological relevance of drought in aseasonal tropical rainforests.</title>
        <authorList>
            <person name="Ng K.K.S."/>
            <person name="Kobayashi M.J."/>
            <person name="Fawcett J.A."/>
            <person name="Hatakeyama M."/>
            <person name="Paape T."/>
            <person name="Ng C.H."/>
            <person name="Ang C.C."/>
            <person name="Tnah L.H."/>
            <person name="Lee C.T."/>
            <person name="Nishiyama T."/>
            <person name="Sese J."/>
            <person name="O'Brien M.J."/>
            <person name="Copetti D."/>
            <person name="Mohd Noor M.I."/>
            <person name="Ong R.C."/>
            <person name="Putra M."/>
            <person name="Sireger I.Z."/>
            <person name="Indrioko S."/>
            <person name="Kosugi Y."/>
            <person name="Izuno A."/>
            <person name="Isagi Y."/>
            <person name="Lee S.L."/>
            <person name="Shimizu K.K."/>
        </authorList>
    </citation>
    <scope>NUCLEOTIDE SEQUENCE [LARGE SCALE GENOMIC DNA]</scope>
    <source>
        <strain evidence="1">214</strain>
    </source>
</reference>
<comment type="caution">
    <text evidence="1">The sequence shown here is derived from an EMBL/GenBank/DDBJ whole genome shotgun (WGS) entry which is preliminary data.</text>
</comment>
<name>A0AAV5JAN0_9ROSI</name>
<dbReference type="EMBL" id="BPVZ01000030">
    <property type="protein sequence ID" value="GKV09526.1"/>
    <property type="molecule type" value="Genomic_DNA"/>
</dbReference>